<organism evidence="2 3">
    <name type="scientific">Volvox reticuliferus</name>
    <dbReference type="NCBI Taxonomy" id="1737510"/>
    <lineage>
        <taxon>Eukaryota</taxon>
        <taxon>Viridiplantae</taxon>
        <taxon>Chlorophyta</taxon>
        <taxon>core chlorophytes</taxon>
        <taxon>Chlorophyceae</taxon>
        <taxon>CS clade</taxon>
        <taxon>Chlamydomonadales</taxon>
        <taxon>Volvocaceae</taxon>
        <taxon>Volvox</taxon>
    </lineage>
</organism>
<comment type="caution">
    <text evidence="2">The sequence shown here is derived from an EMBL/GenBank/DDBJ whole genome shotgun (WGS) entry which is preliminary data.</text>
</comment>
<dbReference type="PANTHER" id="PTHR13109">
    <property type="entry name" value="NEUROCHONDRIN"/>
    <property type="match status" value="1"/>
</dbReference>
<keyword evidence="3" id="KW-1185">Reference proteome</keyword>
<feature type="compositionally biased region" description="Pro residues" evidence="1">
    <location>
        <begin position="547"/>
        <end position="559"/>
    </location>
</feature>
<feature type="region of interest" description="Disordered" evidence="1">
    <location>
        <begin position="525"/>
        <end position="565"/>
    </location>
</feature>
<evidence type="ECO:0000256" key="1">
    <source>
        <dbReference type="SAM" id="MobiDB-lite"/>
    </source>
</evidence>
<gene>
    <name evidence="2" type="ORF">Vretifemale_5606</name>
</gene>
<feature type="region of interest" description="Disordered" evidence="1">
    <location>
        <begin position="1"/>
        <end position="26"/>
    </location>
</feature>
<protein>
    <recommendedName>
        <fullName evidence="4">Neurochondrin</fullName>
    </recommendedName>
</protein>
<feature type="region of interest" description="Disordered" evidence="1">
    <location>
        <begin position="438"/>
        <end position="462"/>
    </location>
</feature>
<sequence length="1206" mass="123754">MTNDSIGIGKPEKSVPTIPSAGGNGPECSQDFQQCLELLRGPGDERRFVGLLLVTRLLPHGSDDAVRKVLEALGTQFLHRLLLPLRKPPQGPQVSAEAKEQQATGCSLALAILAAACRLHDFAAGFDVRELLPVLLKVIHHGGVSRILQFSAAPADGGVSDAAAVSDALECLLCAAVAAPEQTLAALECLPLLESLATWLTAAAAALTSMPPSVGGDRPADEAQWHGGILLAAALLEQVLAGSGGKGGKRGGSDVDGGGGRGQGIAVLAEHPEASARVMVALAALIGNPRLLLPLGAATYGSVPASQPTREHLQSSHAEGRPQEEIGTEPTDGSSTAAATGSRGVSGGAAQLQLEALHLLLLMLRTCQEPTAAAAVRELVRLDEQVAWLAAVRRGLGWLLRSRAPGTLKHLALQLAAVVVDTMGDGWLRGSRAAAPAAPISSTADSSVPSPTPPLLQQQPMAQEEPGSFLLLLFETLKIETGLLLQDALHPDRPVPAINSLRSSTLGHAATPTPSQRLLDELATRAAQRKAADDADARAAAGAAGPGPTPSPPTLPPPASAATEATTDMEVDGDFVTVEPPSELPKGGEGLVSSAAATTMPASQRALLLLPACFRLLEGSVEAVAADAAAADGCMEVEISEPTSSARPSPPPLAEPVLSNAVLQKLMSAFSAIIETLLQFFETANAQQQNQQLAAATAATGADTAPSAATGAAPSAVLLGAARVLGRYLAEAPDAVHSKPVLQALPFVMALRSGGQEDGVFGENDNLGSFALTFLLPGLLQATGPGADRRSETTRSLRTSPTALGACVVYLAHCVRGAVVVTPLAERLLKEAEGGGTGSSSTGSRGAGNVGPSSSAAALDALVRFERGMADVSMFLLNMLEPSGLISFPAASVREATEGHRGDTTAAAITAAEAWEVLKHCCTLRGCHADAATSITAAADAVAADASRHLPPLLAQLLPVCWLMEQWAWSRRDALKGLSCLDPFSVSPRRHATSDIASSSAVDVLFRWQLGTRTLLCTSCLATVILVSSLVSLAGAAAARGHGYAEQQKPQQDPQRKDADAHTDVMKVAACLLPKSIVEHVAAAALAAAAAGTSLQLVAQLPRPLPPPPGLVHTLLPMTPTGLADDFQGDGELSWERLLAACVQLLEVSPPVRCLVVSASGGGAPWLQGLAAAHARREPAAEELLLTEGNLALLVQVVMGTSTTGV</sequence>
<feature type="region of interest" description="Disordered" evidence="1">
    <location>
        <begin position="832"/>
        <end position="851"/>
    </location>
</feature>
<dbReference type="AlphaFoldDB" id="A0A8J4C9K1"/>
<dbReference type="InterPro" id="IPR008709">
    <property type="entry name" value="Neurochondrin"/>
</dbReference>
<dbReference type="Pfam" id="PF05536">
    <property type="entry name" value="Neurochondrin"/>
    <property type="match status" value="1"/>
</dbReference>
<evidence type="ECO:0008006" key="4">
    <source>
        <dbReference type="Google" id="ProtNLM"/>
    </source>
</evidence>
<name>A0A8J4C9K1_9CHLO</name>
<proteinExistence type="predicted"/>
<accession>A0A8J4C9K1</accession>
<evidence type="ECO:0000313" key="3">
    <source>
        <dbReference type="Proteomes" id="UP000747110"/>
    </source>
</evidence>
<feature type="region of interest" description="Disordered" evidence="1">
    <location>
        <begin position="303"/>
        <end position="344"/>
    </location>
</feature>
<dbReference type="OrthoDB" id="8962942at2759"/>
<dbReference type="Proteomes" id="UP000747110">
    <property type="component" value="Unassembled WGS sequence"/>
</dbReference>
<dbReference type="EMBL" id="BNCP01000008">
    <property type="protein sequence ID" value="GIL75874.1"/>
    <property type="molecule type" value="Genomic_DNA"/>
</dbReference>
<feature type="compositionally biased region" description="Basic and acidic residues" evidence="1">
    <location>
        <begin position="309"/>
        <end position="324"/>
    </location>
</feature>
<evidence type="ECO:0000313" key="2">
    <source>
        <dbReference type="EMBL" id="GIL75874.1"/>
    </source>
</evidence>
<feature type="compositionally biased region" description="Low complexity" evidence="1">
    <location>
        <begin position="438"/>
        <end position="460"/>
    </location>
</feature>
<dbReference type="PANTHER" id="PTHR13109:SF7">
    <property type="entry name" value="NEUROCHONDRIN"/>
    <property type="match status" value="1"/>
</dbReference>
<reference evidence="2" key="1">
    <citation type="journal article" date="2021" name="Proc. Natl. Acad. Sci. U.S.A.">
        <title>Three genomes in the algal genus Volvox reveal the fate of a haploid sex-determining region after a transition to homothallism.</title>
        <authorList>
            <person name="Yamamoto K."/>
            <person name="Hamaji T."/>
            <person name="Kawai-Toyooka H."/>
            <person name="Matsuzaki R."/>
            <person name="Takahashi F."/>
            <person name="Nishimura Y."/>
            <person name="Kawachi M."/>
            <person name="Noguchi H."/>
            <person name="Minakuchi Y."/>
            <person name="Umen J.G."/>
            <person name="Toyoda A."/>
            <person name="Nozaki H."/>
        </authorList>
    </citation>
    <scope>NUCLEOTIDE SEQUENCE</scope>
    <source>
        <strain evidence="2">NIES-3786</strain>
    </source>
</reference>